<dbReference type="InterPro" id="IPR035985">
    <property type="entry name" value="Ubiquitin-activating_enz"/>
</dbReference>
<dbReference type="Proteomes" id="UP000651482">
    <property type="component" value="Unassembled WGS sequence"/>
</dbReference>
<dbReference type="Gene3D" id="3.40.50.720">
    <property type="entry name" value="NAD(P)-binding Rossmann-like Domain"/>
    <property type="match status" value="1"/>
</dbReference>
<accession>A0A926DAC4</accession>
<dbReference type="AlphaFoldDB" id="A0A926DAC4"/>
<evidence type="ECO:0000313" key="2">
    <source>
        <dbReference type="Proteomes" id="UP000651482"/>
    </source>
</evidence>
<name>A0A926DAC4_9FIRM</name>
<gene>
    <name evidence="1" type="ORF">IAG03_09265</name>
</gene>
<keyword evidence="2" id="KW-1185">Reference proteome</keyword>
<proteinExistence type="predicted"/>
<dbReference type="GO" id="GO:0008641">
    <property type="term" value="F:ubiquitin-like modifier activating enzyme activity"/>
    <property type="evidence" value="ECO:0007669"/>
    <property type="project" value="InterPro"/>
</dbReference>
<reference evidence="1" key="1">
    <citation type="submission" date="2020-08" db="EMBL/GenBank/DDBJ databases">
        <title>Genome public.</title>
        <authorList>
            <person name="Liu C."/>
            <person name="Sun Q."/>
        </authorList>
    </citation>
    <scope>NUCLEOTIDE SEQUENCE</scope>
    <source>
        <strain evidence="1">NSJ-40</strain>
    </source>
</reference>
<protein>
    <recommendedName>
        <fullName evidence="3">THIF-type NAD/FAD binding fold domain-containing protein</fullName>
    </recommendedName>
</protein>
<sequence>MDPIRYRASDDFPIVHILSEENILRWAFAAFGIGMNKSKLLEIQLGMLHPEIYVEGISSNIDSNTLSKEAKEADLIVFTIGSSDQQLLFNRTLHNEKCNVPVLYAWLEAGGKYSHILAVDYGRRGCYECLFTDNEGQLVNNRALLNTNDIQDNLIIRNGCGGTRASYGTTVLLRTTAALLDTIHKVLDGSITENTLMLIEIIAGEDFLKKRQVAITLIILMEWFHVICETILERSLMILCLTNLTQKVAC</sequence>
<comment type="caution">
    <text evidence="1">The sequence shown here is derived from an EMBL/GenBank/DDBJ whole genome shotgun (WGS) entry which is preliminary data.</text>
</comment>
<dbReference type="RefSeq" id="WP_249319837.1">
    <property type="nucleotide sequence ID" value="NZ_JACRSN010000013.1"/>
</dbReference>
<dbReference type="SUPFAM" id="SSF69572">
    <property type="entry name" value="Activating enzymes of the ubiquitin-like proteins"/>
    <property type="match status" value="1"/>
</dbReference>
<evidence type="ECO:0008006" key="3">
    <source>
        <dbReference type="Google" id="ProtNLM"/>
    </source>
</evidence>
<organism evidence="1 2">
    <name type="scientific">Yeguia hominis</name>
    <dbReference type="NCBI Taxonomy" id="2763662"/>
    <lineage>
        <taxon>Bacteria</taxon>
        <taxon>Bacillati</taxon>
        <taxon>Bacillota</taxon>
        <taxon>Clostridia</taxon>
        <taxon>Eubacteriales</taxon>
        <taxon>Yeguiaceae</taxon>
        <taxon>Yeguia</taxon>
    </lineage>
</organism>
<dbReference type="EMBL" id="JACRSN010000013">
    <property type="protein sequence ID" value="MBC8534176.1"/>
    <property type="molecule type" value="Genomic_DNA"/>
</dbReference>
<evidence type="ECO:0000313" key="1">
    <source>
        <dbReference type="EMBL" id="MBC8534176.1"/>
    </source>
</evidence>